<dbReference type="Gene3D" id="3.30.70.920">
    <property type="match status" value="1"/>
</dbReference>
<reference evidence="5 6" key="1">
    <citation type="submission" date="2019-09" db="EMBL/GenBank/DDBJ databases">
        <title>Phylogeny of genus Pseudoclavibacter and closely related genus.</title>
        <authorList>
            <person name="Li Y."/>
        </authorList>
    </citation>
    <scope>NUCLEOTIDE SEQUENCE [LARGE SCALE GENOMIC DNA]</scope>
    <source>
        <strain evidence="5 6">KCTC 13959</strain>
    </source>
</reference>
<comment type="caution">
    <text evidence="5">The sequence shown here is derived from an EMBL/GenBank/DDBJ whole genome shotgun (WGS) entry which is preliminary data.</text>
</comment>
<dbReference type="PROSITE" id="PS50956">
    <property type="entry name" value="HTH_ASNC_2"/>
    <property type="match status" value="1"/>
</dbReference>
<dbReference type="CDD" id="cd00090">
    <property type="entry name" value="HTH_ARSR"/>
    <property type="match status" value="1"/>
</dbReference>
<evidence type="ECO:0000256" key="1">
    <source>
        <dbReference type="ARBA" id="ARBA00023015"/>
    </source>
</evidence>
<dbReference type="Pfam" id="PF13412">
    <property type="entry name" value="HTH_24"/>
    <property type="match status" value="1"/>
</dbReference>
<organism evidence="5 6">
    <name type="scientific">Gulosibacter chungangensis</name>
    <dbReference type="NCBI Taxonomy" id="979746"/>
    <lineage>
        <taxon>Bacteria</taxon>
        <taxon>Bacillati</taxon>
        <taxon>Actinomycetota</taxon>
        <taxon>Actinomycetes</taxon>
        <taxon>Micrococcales</taxon>
        <taxon>Microbacteriaceae</taxon>
        <taxon>Gulosibacter</taxon>
    </lineage>
</organism>
<dbReference type="Gene3D" id="1.10.10.10">
    <property type="entry name" value="Winged helix-like DNA-binding domain superfamily/Winged helix DNA-binding domain"/>
    <property type="match status" value="1"/>
</dbReference>
<dbReference type="InterPro" id="IPR036388">
    <property type="entry name" value="WH-like_DNA-bd_sf"/>
</dbReference>
<dbReference type="OrthoDB" id="166264at2"/>
<dbReference type="PROSITE" id="PS00519">
    <property type="entry name" value="HTH_ASNC_1"/>
    <property type="match status" value="1"/>
</dbReference>
<dbReference type="EMBL" id="WBKB01000006">
    <property type="protein sequence ID" value="KAB1642199.1"/>
    <property type="molecule type" value="Genomic_DNA"/>
</dbReference>
<evidence type="ECO:0000259" key="4">
    <source>
        <dbReference type="PROSITE" id="PS50956"/>
    </source>
</evidence>
<dbReference type="InterPro" id="IPR019888">
    <property type="entry name" value="Tscrpt_reg_AsnC-like"/>
</dbReference>
<keyword evidence="2" id="KW-0238">DNA-binding</keyword>
<dbReference type="InterPro" id="IPR011991">
    <property type="entry name" value="ArsR-like_HTH"/>
</dbReference>
<keyword evidence="3" id="KW-0804">Transcription</keyword>
<evidence type="ECO:0000256" key="3">
    <source>
        <dbReference type="ARBA" id="ARBA00023163"/>
    </source>
</evidence>
<accession>A0A7J5BAC0</accession>
<dbReference type="RefSeq" id="WP_158052654.1">
    <property type="nucleotide sequence ID" value="NZ_WBKB01000006.1"/>
</dbReference>
<feature type="domain" description="HTH asnC-type" evidence="4">
    <location>
        <begin position="1"/>
        <end position="62"/>
    </location>
</feature>
<dbReference type="PRINTS" id="PR00033">
    <property type="entry name" value="HTHASNC"/>
</dbReference>
<dbReference type="InterPro" id="IPR011008">
    <property type="entry name" value="Dimeric_a/b-barrel"/>
</dbReference>
<dbReference type="Pfam" id="PF01037">
    <property type="entry name" value="AsnC_trans_reg"/>
    <property type="match status" value="1"/>
</dbReference>
<evidence type="ECO:0000313" key="5">
    <source>
        <dbReference type="EMBL" id="KAB1642199.1"/>
    </source>
</evidence>
<dbReference type="SUPFAM" id="SSF54909">
    <property type="entry name" value="Dimeric alpha+beta barrel"/>
    <property type="match status" value="1"/>
</dbReference>
<dbReference type="InterPro" id="IPR019887">
    <property type="entry name" value="Tscrpt_reg_AsnC/Lrp_C"/>
</dbReference>
<keyword evidence="1" id="KW-0805">Transcription regulation</keyword>
<evidence type="ECO:0000313" key="6">
    <source>
        <dbReference type="Proteomes" id="UP000433493"/>
    </source>
</evidence>
<dbReference type="FunFam" id="1.10.10.10:FF:000186">
    <property type="entry name" value="AsnC family transcriptional regulator"/>
    <property type="match status" value="1"/>
</dbReference>
<keyword evidence="6" id="KW-1185">Reference proteome</keyword>
<proteinExistence type="predicted"/>
<protein>
    <submittedName>
        <fullName evidence="5">Lrp/AsnC family transcriptional regulator</fullName>
    </submittedName>
</protein>
<name>A0A7J5BAC0_9MICO</name>
<dbReference type="SMART" id="SM00344">
    <property type="entry name" value="HTH_ASNC"/>
    <property type="match status" value="1"/>
</dbReference>
<dbReference type="InterPro" id="IPR019885">
    <property type="entry name" value="Tscrpt_reg_HTH_AsnC-type_CS"/>
</dbReference>
<dbReference type="InterPro" id="IPR000485">
    <property type="entry name" value="AsnC-type_HTH_dom"/>
</dbReference>
<dbReference type="InterPro" id="IPR036390">
    <property type="entry name" value="WH_DNA-bd_sf"/>
</dbReference>
<dbReference type="Proteomes" id="UP000433493">
    <property type="component" value="Unassembled WGS sequence"/>
</dbReference>
<evidence type="ECO:0000256" key="2">
    <source>
        <dbReference type="ARBA" id="ARBA00023125"/>
    </source>
</evidence>
<dbReference type="PANTHER" id="PTHR30154">
    <property type="entry name" value="LEUCINE-RESPONSIVE REGULATORY PROTEIN"/>
    <property type="match status" value="1"/>
</dbReference>
<dbReference type="SUPFAM" id="SSF46785">
    <property type="entry name" value="Winged helix' DNA-binding domain"/>
    <property type="match status" value="1"/>
</dbReference>
<dbReference type="PANTHER" id="PTHR30154:SF34">
    <property type="entry name" value="TRANSCRIPTIONAL REGULATOR AZLB"/>
    <property type="match status" value="1"/>
</dbReference>
<dbReference type="GO" id="GO:0005829">
    <property type="term" value="C:cytosol"/>
    <property type="evidence" value="ECO:0007669"/>
    <property type="project" value="TreeGrafter"/>
</dbReference>
<dbReference type="AlphaFoldDB" id="A0A7J5BAC0"/>
<gene>
    <name evidence="5" type="ORF">F8O05_10260</name>
</gene>
<sequence length="150" mass="16587">MDAIDRKILSLLQEDGRLSMTDLAARIGVSLSTCHRRVRELETSGAIEKYRAVVSPAALGLTFEAIVFITLARTDTETVTAFETAAISIPNVVEAERLFGEPDFVLRVLAHDLESYQELYDGTLGSLPGVQRMVSTLVMKRLHDDRVIPI</sequence>
<dbReference type="GO" id="GO:0043565">
    <property type="term" value="F:sequence-specific DNA binding"/>
    <property type="evidence" value="ECO:0007669"/>
    <property type="project" value="InterPro"/>
</dbReference>
<dbReference type="GO" id="GO:0043200">
    <property type="term" value="P:response to amino acid"/>
    <property type="evidence" value="ECO:0007669"/>
    <property type="project" value="TreeGrafter"/>
</dbReference>